<evidence type="ECO:0000256" key="1">
    <source>
        <dbReference type="SAM" id="MobiDB-lite"/>
    </source>
</evidence>
<gene>
    <name evidence="2" type="ORF">CFD26_106572</name>
</gene>
<dbReference type="OrthoDB" id="4500730at2759"/>
<evidence type="ECO:0000313" key="3">
    <source>
        <dbReference type="Proteomes" id="UP000215289"/>
    </source>
</evidence>
<comment type="caution">
    <text evidence="2">The sequence shown here is derived from an EMBL/GenBank/DDBJ whole genome shotgun (WGS) entry which is preliminary data.</text>
</comment>
<protein>
    <recommendedName>
        <fullName evidence="4">Helicase C-terminal domain-containing protein</fullName>
    </recommendedName>
</protein>
<dbReference type="InterPro" id="IPR027417">
    <property type="entry name" value="P-loop_NTPase"/>
</dbReference>
<organism evidence="2 3">
    <name type="scientific">Aspergillus turcosus</name>
    <dbReference type="NCBI Taxonomy" id="1245748"/>
    <lineage>
        <taxon>Eukaryota</taxon>
        <taxon>Fungi</taxon>
        <taxon>Dikarya</taxon>
        <taxon>Ascomycota</taxon>
        <taxon>Pezizomycotina</taxon>
        <taxon>Eurotiomycetes</taxon>
        <taxon>Eurotiomycetidae</taxon>
        <taxon>Eurotiales</taxon>
        <taxon>Aspergillaceae</taxon>
        <taxon>Aspergillus</taxon>
        <taxon>Aspergillus subgen. Fumigati</taxon>
    </lineage>
</organism>
<sequence>MLSILRDQVLIYQEKAIVWTMFPAEQAYIGAALVEANIDAKVFHASLGFSERASLINEFTTERDKCMVLICSYSVNAAGLSLQELFICFPRAHFPTWPGRSQDLVDQDTPGIPGTDFVSS</sequence>
<evidence type="ECO:0000313" key="2">
    <source>
        <dbReference type="EMBL" id="RLL98132.1"/>
    </source>
</evidence>
<dbReference type="STRING" id="1245748.A0A229YUH9"/>
<name>A0A229YUH9_9EURO</name>
<accession>A0A229YUH9</accession>
<feature type="region of interest" description="Disordered" evidence="1">
    <location>
        <begin position="99"/>
        <end position="120"/>
    </location>
</feature>
<dbReference type="AlphaFoldDB" id="A0A229YUH9"/>
<dbReference type="SUPFAM" id="SSF52540">
    <property type="entry name" value="P-loop containing nucleoside triphosphate hydrolases"/>
    <property type="match status" value="1"/>
</dbReference>
<dbReference type="EMBL" id="NIDN02000060">
    <property type="protein sequence ID" value="RLL98132.1"/>
    <property type="molecule type" value="Genomic_DNA"/>
</dbReference>
<keyword evidence="3" id="KW-1185">Reference proteome</keyword>
<proteinExistence type="predicted"/>
<reference evidence="2 3" key="1">
    <citation type="submission" date="2018-08" db="EMBL/GenBank/DDBJ databases">
        <title>Draft genome sequences of two Aspergillus turcosus clinical strains isolated from bronchoalveolar lavage fluid: one azole-susceptible and the other azole-resistant.</title>
        <authorList>
            <person name="Parent-Michaud M."/>
            <person name="Dufresne P.J."/>
            <person name="Fournier E."/>
            <person name="Martineau C."/>
            <person name="Moreira S."/>
            <person name="Perkins V."/>
            <person name="De Repentigny L."/>
            <person name="Dufresne S.F."/>
        </authorList>
    </citation>
    <scope>NUCLEOTIDE SEQUENCE [LARGE SCALE GENOMIC DNA]</scope>
    <source>
        <strain evidence="2">HMR AF 1038</strain>
    </source>
</reference>
<dbReference type="Gene3D" id="3.40.50.300">
    <property type="entry name" value="P-loop containing nucleotide triphosphate hydrolases"/>
    <property type="match status" value="1"/>
</dbReference>
<dbReference type="Proteomes" id="UP000215289">
    <property type="component" value="Unassembled WGS sequence"/>
</dbReference>
<evidence type="ECO:0008006" key="4">
    <source>
        <dbReference type="Google" id="ProtNLM"/>
    </source>
</evidence>